<gene>
    <name evidence="2" type="primary">cuta-L</name>
    <name evidence="2" type="ORF">Hamer_G010456</name>
</gene>
<evidence type="ECO:0000256" key="1">
    <source>
        <dbReference type="ARBA" id="ARBA00010169"/>
    </source>
</evidence>
<accession>A0A8J5MXB5</accession>
<dbReference type="Pfam" id="PF03091">
    <property type="entry name" value="CutA1"/>
    <property type="match status" value="1"/>
</dbReference>
<protein>
    <submittedName>
        <fullName evidence="2">CutA-like</fullName>
    </submittedName>
</protein>
<dbReference type="InterPro" id="IPR004323">
    <property type="entry name" value="Ion_tolerance_CutA"/>
</dbReference>
<evidence type="ECO:0000313" key="3">
    <source>
        <dbReference type="Proteomes" id="UP000747542"/>
    </source>
</evidence>
<proteinExistence type="inferred from homology"/>
<dbReference type="GO" id="GO:0010038">
    <property type="term" value="P:response to metal ion"/>
    <property type="evidence" value="ECO:0007669"/>
    <property type="project" value="InterPro"/>
</dbReference>
<dbReference type="InterPro" id="IPR011322">
    <property type="entry name" value="N-reg_PII-like_a/b"/>
</dbReference>
<dbReference type="Proteomes" id="UP000747542">
    <property type="component" value="Unassembled WGS sequence"/>
</dbReference>
<dbReference type="PANTHER" id="PTHR23419:SF8">
    <property type="entry name" value="FI09726P"/>
    <property type="match status" value="1"/>
</dbReference>
<dbReference type="GO" id="GO:0032991">
    <property type="term" value="C:protein-containing complex"/>
    <property type="evidence" value="ECO:0007669"/>
    <property type="project" value="UniProtKB-ARBA"/>
</dbReference>
<comment type="similarity">
    <text evidence="1">Belongs to the CutA family.</text>
</comment>
<dbReference type="GO" id="GO:0005507">
    <property type="term" value="F:copper ion binding"/>
    <property type="evidence" value="ECO:0007669"/>
    <property type="project" value="TreeGrafter"/>
</dbReference>
<dbReference type="CDD" id="cd00198">
    <property type="entry name" value="vWFA"/>
    <property type="match status" value="1"/>
</dbReference>
<dbReference type="SUPFAM" id="SSF53300">
    <property type="entry name" value="vWA-like"/>
    <property type="match status" value="1"/>
</dbReference>
<dbReference type="Gene3D" id="3.40.50.410">
    <property type="entry name" value="von Willebrand factor, type A domain"/>
    <property type="match status" value="1"/>
</dbReference>
<organism evidence="2 3">
    <name type="scientific">Homarus americanus</name>
    <name type="common">American lobster</name>
    <dbReference type="NCBI Taxonomy" id="6706"/>
    <lineage>
        <taxon>Eukaryota</taxon>
        <taxon>Metazoa</taxon>
        <taxon>Ecdysozoa</taxon>
        <taxon>Arthropoda</taxon>
        <taxon>Crustacea</taxon>
        <taxon>Multicrustacea</taxon>
        <taxon>Malacostraca</taxon>
        <taxon>Eumalacostraca</taxon>
        <taxon>Eucarida</taxon>
        <taxon>Decapoda</taxon>
        <taxon>Pleocyemata</taxon>
        <taxon>Astacidea</taxon>
        <taxon>Nephropoidea</taxon>
        <taxon>Nephropidae</taxon>
        <taxon>Homarus</taxon>
    </lineage>
</organism>
<name>A0A8J5MXB5_HOMAM</name>
<reference evidence="2" key="1">
    <citation type="journal article" date="2021" name="Sci. Adv.">
        <title>The American lobster genome reveals insights on longevity, neural, and immune adaptations.</title>
        <authorList>
            <person name="Polinski J.M."/>
            <person name="Zimin A.V."/>
            <person name="Clark K.F."/>
            <person name="Kohn A.B."/>
            <person name="Sadowski N."/>
            <person name="Timp W."/>
            <person name="Ptitsyn A."/>
            <person name="Khanna P."/>
            <person name="Romanova D.Y."/>
            <person name="Williams P."/>
            <person name="Greenwood S.J."/>
            <person name="Moroz L.L."/>
            <person name="Walt D.R."/>
            <person name="Bodnar A.G."/>
        </authorList>
    </citation>
    <scope>NUCLEOTIDE SEQUENCE</scope>
    <source>
        <strain evidence="2">GMGI-L3</strain>
    </source>
</reference>
<dbReference type="PANTHER" id="PTHR23419">
    <property type="entry name" value="DIVALENT CATION TOLERANCE CUTA-RELATED"/>
    <property type="match status" value="1"/>
</dbReference>
<dbReference type="EMBL" id="JAHLQT010022185">
    <property type="protein sequence ID" value="KAG7166792.1"/>
    <property type="molecule type" value="Genomic_DNA"/>
</dbReference>
<comment type="caution">
    <text evidence="2">The sequence shown here is derived from an EMBL/GenBank/DDBJ whole genome shotgun (WGS) entry which is preliminary data.</text>
</comment>
<dbReference type="InterPro" id="IPR015867">
    <property type="entry name" value="N-reg_PII/ATP_PRibTrfase_C"/>
</dbReference>
<evidence type="ECO:0000313" key="2">
    <source>
        <dbReference type="EMBL" id="KAG7166792.1"/>
    </source>
</evidence>
<dbReference type="SUPFAM" id="SSF54913">
    <property type="entry name" value="GlnB-like"/>
    <property type="match status" value="1"/>
</dbReference>
<dbReference type="AlphaFoldDB" id="A0A8J5MXB5"/>
<dbReference type="InterPro" id="IPR036465">
    <property type="entry name" value="vWFA_dom_sf"/>
</dbReference>
<dbReference type="Gene3D" id="3.30.70.120">
    <property type="match status" value="1"/>
</dbReference>
<sequence length="1228" mass="139797">MMNKKITLVCMGLVLVTVCMPLLLSSGRRLLSRMAASASYVAGTHSMAFVTAPSQEVAKKIASGLVKNKLAACVNIIPNVVSVYEWKEEICEDAEVIMMIKTRTSRLEELTKYVRENHPYDVCEVISSKIDQGNPPYLDWIIGVGIGRHDGLPHKQPHTLIQRMKRHKKDSGIKVPLRREHSKQMCIGVETWIPAAMVTPDPALEEDVEVDLGEKVTDARLYDLPEEVGDGQEKIHTLLHMPTKLPKGSLGPAPSSTTLNILMVDVSGSMEPFWKSVVQYWNQYVAPTLMGHTNIYVFSTQVIFRRSGVNLHPQDFLGGGTDFIGALQTVVSDVYQCKERYVKVFLVTDGHHTVSKATPETIIEKIQCARGKVCDVYILGIGEDFPVQHSVDIRSRLHNGNSNLPYLFAAKTLNDLKEQMVTISKTSSQISDQVVKVSVKGATLPGTDMNDTFYLGEWVYCSCEPQQAEHLTFWHGSRTFSTTLERQPMLLSDLEDVFCQWNSLIIQRHRMGETVPPDILALKERIFTALSRKRLKDNDNGIHNRLDRKLFKTHMTNFRTSIKNMKAILETKTFKDEQELADKVLYTTLRAGKYEARVFHLKGHTNEEFVKDSEEFLKVFSAHKESIQKIETLPEDCCRITLTSTVADLQDLDFPDLIQLGKFEFLKQFTITGIPVFAPKRDTVAINPWSYTVQSMLTSPYTILSQVALESFAETSPPGECHKDVKAKWDEEKTRFNAIVPVFPPNAAKIMEPLVHTRLFAMCVTFAILKNPHIIDFNVHLASLAVVWTRILFEYPAQPRPEFVRLRVESIEATAALYINRPRYTKYWQVLRDNTAQALMTESTVKVDDKTLKCESLIKPMFVLHMNQLQGATQDVGVAANVVKMILLEFFGRCLTNYKANDKEAMPFTQLFTEKLDDRDDKDYVLQFIDNARKNAVSSSTDLLREFYTYEDIKKKVKQIVSKQMNEMKEKLTADITIKMKMEKVVTLRNVSSAGDVSWNTLKTFAREVGLTEDVIDDLFSERSVFIYVAHALRYRASRNRLAASIADYDNSLTMVTKRIQNERFRFLSKDLSICKKLTHIFETAWLDAYTSAHNVVVLPMTPQEIVSQARQKGIDVTEATFEQVYKRYRSDVGLLGNACQIPACPFYLVPCKRFNQHTSVERCQAGVFLHAFHRLAYEDRHENLDTALRHFTLGTYVKNQKPLSPSVISSFKGELEHLQLKYRMTSL</sequence>
<keyword evidence="3" id="KW-1185">Reference proteome</keyword>